<dbReference type="PANTHER" id="PTHR12484:SF4">
    <property type="entry name" value="A-KINASE ANCHOR PROTEIN 17A"/>
    <property type="match status" value="1"/>
</dbReference>
<dbReference type="FunCoup" id="A0A7R8Z1X7">
    <property type="interactions" value="35"/>
</dbReference>
<dbReference type="AlphaFoldDB" id="A0A7R8Z1X7"/>
<dbReference type="InterPro" id="IPR056852">
    <property type="entry name" value="AK17A/B"/>
</dbReference>
<accession>A0A7R8Z1X7</accession>
<feature type="compositionally biased region" description="Basic and acidic residues" evidence="2">
    <location>
        <begin position="689"/>
        <end position="699"/>
    </location>
</feature>
<feature type="region of interest" description="Disordered" evidence="2">
    <location>
        <begin position="441"/>
        <end position="498"/>
    </location>
</feature>
<feature type="compositionally biased region" description="Basic residues" evidence="2">
    <location>
        <begin position="621"/>
        <end position="652"/>
    </location>
</feature>
<dbReference type="OrthoDB" id="1918237at2759"/>
<feature type="compositionally biased region" description="Basic and acidic residues" evidence="2">
    <location>
        <begin position="673"/>
        <end position="682"/>
    </location>
</feature>
<feature type="region of interest" description="Disordered" evidence="2">
    <location>
        <begin position="551"/>
        <end position="578"/>
    </location>
</feature>
<proteinExistence type="predicted"/>
<name>A0A7R8Z1X7_HERIL</name>
<dbReference type="PANTHER" id="PTHR12484">
    <property type="entry name" value="B-LYMPHOCYTE ANTIGEN-RELATED"/>
    <property type="match status" value="1"/>
</dbReference>
<feature type="region of interest" description="Disordered" evidence="2">
    <location>
        <begin position="597"/>
        <end position="747"/>
    </location>
</feature>
<dbReference type="EMBL" id="LR899014">
    <property type="protein sequence ID" value="CAD7093006.1"/>
    <property type="molecule type" value="Genomic_DNA"/>
</dbReference>
<feature type="compositionally biased region" description="Basic and acidic residues" evidence="2">
    <location>
        <begin position="604"/>
        <end position="614"/>
    </location>
</feature>
<evidence type="ECO:0000313" key="4">
    <source>
        <dbReference type="Proteomes" id="UP000594454"/>
    </source>
</evidence>
<evidence type="ECO:0000313" key="3">
    <source>
        <dbReference type="EMBL" id="CAD7093006.1"/>
    </source>
</evidence>
<feature type="compositionally biased region" description="Basic and acidic residues" evidence="2">
    <location>
        <begin position="653"/>
        <end position="664"/>
    </location>
</feature>
<keyword evidence="1" id="KW-0175">Coiled coil</keyword>
<feature type="compositionally biased region" description="Basic and acidic residues" evidence="2">
    <location>
        <begin position="706"/>
        <end position="716"/>
    </location>
</feature>
<reference evidence="3 4" key="1">
    <citation type="submission" date="2020-11" db="EMBL/GenBank/DDBJ databases">
        <authorList>
            <person name="Wallbank WR R."/>
            <person name="Pardo Diaz C."/>
            <person name="Kozak K."/>
            <person name="Martin S."/>
            <person name="Jiggins C."/>
            <person name="Moest M."/>
            <person name="Warren A I."/>
            <person name="Generalovic N T."/>
            <person name="Byers J.R.P. K."/>
            <person name="Montejo-Kovacevich G."/>
            <person name="Yen C E."/>
        </authorList>
    </citation>
    <scope>NUCLEOTIDE SEQUENCE [LARGE SCALE GENOMIC DNA]</scope>
</reference>
<evidence type="ECO:0008006" key="5">
    <source>
        <dbReference type="Google" id="ProtNLM"/>
    </source>
</evidence>
<dbReference type="Proteomes" id="UP000594454">
    <property type="component" value="Chromosome 6"/>
</dbReference>
<feature type="compositionally biased region" description="Basic residues" evidence="2">
    <location>
        <begin position="463"/>
        <end position="472"/>
    </location>
</feature>
<evidence type="ECO:0000256" key="1">
    <source>
        <dbReference type="SAM" id="Coils"/>
    </source>
</evidence>
<evidence type="ECO:0000256" key="2">
    <source>
        <dbReference type="SAM" id="MobiDB-lite"/>
    </source>
</evidence>
<gene>
    <name evidence="3" type="ORF">HERILL_LOCUS15322</name>
</gene>
<protein>
    <recommendedName>
        <fullName evidence="5">A-kinase anchor protein 17A</fullName>
    </recommendedName>
</protein>
<feature type="coiled-coil region" evidence="1">
    <location>
        <begin position="280"/>
        <end position="334"/>
    </location>
</feature>
<sequence>MNIQTITNVNDCVPLYLPHSLYLKPQAKFNVSVSLPSNKLGKTISNLDIMDKLNNAIKPDKVTVLKVSKSTLEFIRFEGELEDRTKLRGVLARLDGLSLKISSFTENFKVRACEAKDDFPTRHDWDSFFRDARNMDEMKPGERPDTIHISNLPIRWFCPRHMENEENVKPSENIFRRIFEKFGSVRCVDIPICDPYRSQMKTEITGMKTFTFDQEVMFEGYVQFSEYLGFVKAMDEFRGMKLVRKLGDKNQAVNISVTFDKTKHLSDGSIKRRNIVRDRLIAKEKAKHEEELKNKKLEEEKQERERKRQEELKQKELELQRQREERRKEKHLKKIHEKGQWDLTNKIRAEERKLMIAQRKLESLRLFEALFDRIKQKELSSKQADTSTKIKKLETNDLRNKLASKYKTAQEELLNKQRSKVKEVKGRTGLLPLIDKNKLEDRSPSINSISSDDSVLSDSHQANKTKKKRAKKKREDEESEPSISSSESESTKAKTEAKQPLNPFTALYNPEMAAEMFQQLTMYPYAAASMLPVMAAAAGIRPGFFPSAPGPRPSFPYRGGRFPRRGGLGRGMGRRRDTYSYDNDQYVRYFKKTSGLKNGDYDGNDYHDEHDHHRSISYSRSRSRSRTSNRSRSRSRSRSNHRYRSKSRRSHSRGRDSKHEDVSQRKIVLQPEKLVRSAKEIQRSVQQKLYERAQQEENAKKHRKESHSDRTKEASTSKRRSSSVDSSKFISPKRKAKSSTPEKDWSR</sequence>
<organism evidence="3 4">
    <name type="scientific">Hermetia illucens</name>
    <name type="common">Black soldier fly</name>
    <dbReference type="NCBI Taxonomy" id="343691"/>
    <lineage>
        <taxon>Eukaryota</taxon>
        <taxon>Metazoa</taxon>
        <taxon>Ecdysozoa</taxon>
        <taxon>Arthropoda</taxon>
        <taxon>Hexapoda</taxon>
        <taxon>Insecta</taxon>
        <taxon>Pterygota</taxon>
        <taxon>Neoptera</taxon>
        <taxon>Endopterygota</taxon>
        <taxon>Diptera</taxon>
        <taxon>Brachycera</taxon>
        <taxon>Stratiomyomorpha</taxon>
        <taxon>Stratiomyidae</taxon>
        <taxon>Hermetiinae</taxon>
        <taxon>Hermetia</taxon>
    </lineage>
</organism>
<dbReference type="InParanoid" id="A0A7R8Z1X7"/>
<dbReference type="Pfam" id="PF25015">
    <property type="entry name" value="RBD_AKAP-17A"/>
    <property type="match status" value="1"/>
</dbReference>
<keyword evidence="4" id="KW-1185">Reference proteome</keyword>
<feature type="compositionally biased region" description="Low complexity" evidence="2">
    <location>
        <begin position="444"/>
        <end position="459"/>
    </location>
</feature>
<dbReference type="CDD" id="cd12264">
    <property type="entry name" value="RRM_AKAP17A"/>
    <property type="match status" value="1"/>
</dbReference>